<keyword evidence="3" id="KW-1185">Reference proteome</keyword>
<feature type="region of interest" description="Disordered" evidence="1">
    <location>
        <begin position="231"/>
        <end position="265"/>
    </location>
</feature>
<evidence type="ECO:0000256" key="1">
    <source>
        <dbReference type="SAM" id="MobiDB-lite"/>
    </source>
</evidence>
<accession>A0AAV0AZ63</accession>
<dbReference type="AlphaFoldDB" id="A0AAV0AZ63"/>
<sequence>MNHYSPCTMFPSKSCTHISEKAFANCTNKSRNTNSHLIKNLIADLDNVVSSAADYREDYLQSDSQYPLENVNQESSCVSLKPSTVFDSRSWFDQREPLTEVFCESPEQYQSFSQGIESGEEADFAKSPKLFDCANLPSKVNSQDGAESSSKLKFSYNSDRKRCFGSSAPLEERNGRFLPYPSPISSDDSLKNCRVSATRKRTSGMRTKYQKYEGLSNFSASPDLISEIVSFEDENPSSEKRKAKSLSTQKVRRNNPSDVKSETENVHDSVSAVKIDFLLHVDEKEWLERKKDLEKAVEQRKQVFIQGGFAETSGKAFEPNEQSIEKKPVPNRWVWYMRLSTDYDKMKGTKVPVGGPAGYLKYGWDRLGPIGKQPYQELADIYSAQRQKFMIENGIEEEVVKKSRSKTSEKNLGEAQQVSALEGEKEQDDLKFSSNNFLQPLQSVERPRTPPCPLESCSVRDENLKDFFFMHSNFPVEETQTSYESMKPALLGSPLFLKVTPEINGPTTMNIPFIPSYLQSPEFLTDFFTTMENQDLVFADPFIQERIEHGTPAGPLSSPNSSLSSTPRDFSSCQVQPTWSNGTQFSPVSQQPIFFDFSASLATPSDLASLSTPEINSFFSPVPFQAYETIPRDRFLQESLFEGEE</sequence>
<evidence type="ECO:0000313" key="2">
    <source>
        <dbReference type="EMBL" id="CAH7674095.1"/>
    </source>
</evidence>
<feature type="compositionally biased region" description="Low complexity" evidence="1">
    <location>
        <begin position="555"/>
        <end position="565"/>
    </location>
</feature>
<reference evidence="2" key="1">
    <citation type="submission" date="2022-06" db="EMBL/GenBank/DDBJ databases">
        <authorList>
            <consortium name="SYNGENTA / RWTH Aachen University"/>
        </authorList>
    </citation>
    <scope>NUCLEOTIDE SEQUENCE</scope>
</reference>
<name>A0AAV0AZ63_PHAPC</name>
<dbReference type="EMBL" id="CALTRL010001903">
    <property type="protein sequence ID" value="CAH7674095.1"/>
    <property type="molecule type" value="Genomic_DNA"/>
</dbReference>
<feature type="compositionally biased region" description="Basic and acidic residues" evidence="1">
    <location>
        <begin position="402"/>
        <end position="412"/>
    </location>
</feature>
<feature type="non-terminal residue" evidence="2">
    <location>
        <position position="645"/>
    </location>
</feature>
<feature type="region of interest" description="Disordered" evidence="1">
    <location>
        <begin position="548"/>
        <end position="569"/>
    </location>
</feature>
<proteinExistence type="predicted"/>
<dbReference type="Proteomes" id="UP001153365">
    <property type="component" value="Unassembled WGS sequence"/>
</dbReference>
<feature type="region of interest" description="Disordered" evidence="1">
    <location>
        <begin position="402"/>
        <end position="425"/>
    </location>
</feature>
<protein>
    <submittedName>
        <fullName evidence="2">Expressed protein</fullName>
    </submittedName>
</protein>
<feature type="compositionally biased region" description="Polar residues" evidence="1">
    <location>
        <begin position="245"/>
        <end position="258"/>
    </location>
</feature>
<evidence type="ECO:0000313" key="3">
    <source>
        <dbReference type="Proteomes" id="UP001153365"/>
    </source>
</evidence>
<organism evidence="2 3">
    <name type="scientific">Phakopsora pachyrhizi</name>
    <name type="common">Asian soybean rust disease fungus</name>
    <dbReference type="NCBI Taxonomy" id="170000"/>
    <lineage>
        <taxon>Eukaryota</taxon>
        <taxon>Fungi</taxon>
        <taxon>Dikarya</taxon>
        <taxon>Basidiomycota</taxon>
        <taxon>Pucciniomycotina</taxon>
        <taxon>Pucciniomycetes</taxon>
        <taxon>Pucciniales</taxon>
        <taxon>Phakopsoraceae</taxon>
        <taxon>Phakopsora</taxon>
    </lineage>
</organism>
<comment type="caution">
    <text evidence="2">The sequence shown here is derived from an EMBL/GenBank/DDBJ whole genome shotgun (WGS) entry which is preliminary data.</text>
</comment>
<gene>
    <name evidence="2" type="ORF">PPACK8108_LOCUS8994</name>
</gene>